<keyword evidence="2" id="KW-0808">Transferase</keyword>
<evidence type="ECO:0000256" key="1">
    <source>
        <dbReference type="ARBA" id="ARBA00022676"/>
    </source>
</evidence>
<dbReference type="InterPro" id="IPR004629">
    <property type="entry name" value="WecG_TagA_CpsF"/>
</dbReference>
<accession>A0ABN7M341</accession>
<dbReference type="PANTHER" id="PTHR34136:SF1">
    <property type="entry name" value="UDP-N-ACETYL-D-MANNOSAMINURONIC ACID TRANSFERASE"/>
    <property type="match status" value="1"/>
</dbReference>
<sequence>MTLVGGFRSDNEGAARALANNSRRTGTCVLDSFIDATSWQNTIDTLSQWARTGQSRYVCICNVHVVVTAKQHPEFQRVVNGADMATPDGMPLAWVLRRSGFEHQERINGPDLMWTLCNHAERERLSIFLYGSTPHTLEKLVCRLKTAFPQLMIAGIFSPPFRYLSVEEDRETTDLINSSGAHIVFVGLGCPKQELWMAAHRGKVRGVMIGVGAAFDYHAGTVKRAPIWMRQVGLEWLCRLMSDPKRLWKRYLITHSLFLLYLGLGFFRPKRRSLLVSATLHNHKETAPDDP</sequence>
<dbReference type="CDD" id="cd06533">
    <property type="entry name" value="Glyco_transf_WecG_TagA"/>
    <property type="match status" value="1"/>
</dbReference>
<dbReference type="RefSeq" id="WP_213043300.1">
    <property type="nucleotide sequence ID" value="NZ_CAJNBJ010000017.1"/>
</dbReference>
<dbReference type="PANTHER" id="PTHR34136">
    <property type="match status" value="1"/>
</dbReference>
<evidence type="ECO:0000313" key="4">
    <source>
        <dbReference type="Proteomes" id="UP000675880"/>
    </source>
</evidence>
<reference evidence="3 4" key="1">
    <citation type="submission" date="2021-02" db="EMBL/GenBank/DDBJ databases">
        <authorList>
            <person name="Han P."/>
        </authorList>
    </citation>
    <scope>NUCLEOTIDE SEQUENCE [LARGE SCALE GENOMIC DNA]</scope>
    <source>
        <strain evidence="3">Candidatus Nitrospira sp. ZN2</strain>
    </source>
</reference>
<proteinExistence type="predicted"/>
<comment type="caution">
    <text evidence="3">The sequence shown here is derived from an EMBL/GenBank/DDBJ whole genome shotgun (WGS) entry which is preliminary data.</text>
</comment>
<name>A0ABN7M341_9BACT</name>
<dbReference type="Proteomes" id="UP000675880">
    <property type="component" value="Unassembled WGS sequence"/>
</dbReference>
<organism evidence="3 4">
    <name type="scientific">Nitrospira defluvii</name>
    <dbReference type="NCBI Taxonomy" id="330214"/>
    <lineage>
        <taxon>Bacteria</taxon>
        <taxon>Pseudomonadati</taxon>
        <taxon>Nitrospirota</taxon>
        <taxon>Nitrospiria</taxon>
        <taxon>Nitrospirales</taxon>
        <taxon>Nitrospiraceae</taxon>
        <taxon>Nitrospira</taxon>
    </lineage>
</organism>
<protein>
    <submittedName>
        <fullName evidence="3">Teichoic acid biosynthesis protein</fullName>
    </submittedName>
</protein>
<keyword evidence="1" id="KW-0328">Glycosyltransferase</keyword>
<keyword evidence="4" id="KW-1185">Reference proteome</keyword>
<dbReference type="EMBL" id="CAJNBJ010000017">
    <property type="protein sequence ID" value="CAE6775444.1"/>
    <property type="molecule type" value="Genomic_DNA"/>
</dbReference>
<dbReference type="Pfam" id="PF03808">
    <property type="entry name" value="Glyco_tran_WecG"/>
    <property type="match status" value="1"/>
</dbReference>
<evidence type="ECO:0000256" key="2">
    <source>
        <dbReference type="ARBA" id="ARBA00022679"/>
    </source>
</evidence>
<evidence type="ECO:0000313" key="3">
    <source>
        <dbReference type="EMBL" id="CAE6775444.1"/>
    </source>
</evidence>
<gene>
    <name evidence="3" type="ORF">NSPZN2_40496</name>
</gene>
<dbReference type="NCBIfam" id="TIGR00696">
    <property type="entry name" value="wecG_tagA_cpsF"/>
    <property type="match status" value="1"/>
</dbReference>